<evidence type="ECO:0000256" key="6">
    <source>
        <dbReference type="ARBA" id="ARBA00023136"/>
    </source>
</evidence>
<reference evidence="9 10" key="2">
    <citation type="submission" date="2024-10" db="EMBL/GenBank/DDBJ databases">
        <authorList>
            <person name="Ryan C."/>
        </authorList>
    </citation>
    <scope>NUCLEOTIDE SEQUENCE [LARGE SCALE GENOMIC DNA]</scope>
</reference>
<dbReference type="PANTHER" id="PTHR36488:SF1">
    <property type="entry name" value="CASP-LIKE PROTEIN 1U2"/>
    <property type="match status" value="1"/>
</dbReference>
<evidence type="ECO:0000256" key="4">
    <source>
        <dbReference type="ARBA" id="ARBA00022692"/>
    </source>
</evidence>
<reference evidence="10" key="1">
    <citation type="submission" date="2024-06" db="EMBL/GenBank/DDBJ databases">
        <authorList>
            <person name="Ryan C."/>
        </authorList>
    </citation>
    <scope>NUCLEOTIDE SEQUENCE [LARGE SCALE GENOMIC DNA]</scope>
</reference>
<feature type="transmembrane region" description="Helical" evidence="7">
    <location>
        <begin position="112"/>
        <end position="139"/>
    </location>
</feature>
<dbReference type="Pfam" id="PF04535">
    <property type="entry name" value="CASP_dom"/>
    <property type="match status" value="1"/>
</dbReference>
<keyword evidence="5 7" id="KW-1133">Transmembrane helix</keyword>
<dbReference type="GO" id="GO:0005886">
    <property type="term" value="C:plasma membrane"/>
    <property type="evidence" value="ECO:0007669"/>
    <property type="project" value="UniProtKB-SubCell"/>
</dbReference>
<accession>A0ABC9B5G1</accession>
<dbReference type="InterPro" id="IPR006702">
    <property type="entry name" value="CASP_dom"/>
</dbReference>
<comment type="subunit">
    <text evidence="7">Homodimer and heterodimers.</text>
</comment>
<feature type="transmembrane region" description="Helical" evidence="7">
    <location>
        <begin position="26"/>
        <end position="51"/>
    </location>
</feature>
<organism evidence="9 10">
    <name type="scientific">Urochloa decumbens</name>
    <dbReference type="NCBI Taxonomy" id="240449"/>
    <lineage>
        <taxon>Eukaryota</taxon>
        <taxon>Viridiplantae</taxon>
        <taxon>Streptophyta</taxon>
        <taxon>Embryophyta</taxon>
        <taxon>Tracheophyta</taxon>
        <taxon>Spermatophyta</taxon>
        <taxon>Magnoliopsida</taxon>
        <taxon>Liliopsida</taxon>
        <taxon>Poales</taxon>
        <taxon>Poaceae</taxon>
        <taxon>PACMAD clade</taxon>
        <taxon>Panicoideae</taxon>
        <taxon>Panicodae</taxon>
        <taxon>Paniceae</taxon>
        <taxon>Melinidinae</taxon>
        <taxon>Urochloa</taxon>
    </lineage>
</organism>
<dbReference type="PANTHER" id="PTHR36488">
    <property type="entry name" value="CASP-LIKE PROTEIN 1U1"/>
    <property type="match status" value="1"/>
</dbReference>
<dbReference type="AlphaFoldDB" id="A0ABC9B5G1"/>
<comment type="caution">
    <text evidence="7">Lacks conserved residue(s) required for the propagation of feature annotation.</text>
</comment>
<keyword evidence="4 7" id="KW-0812">Transmembrane</keyword>
<feature type="transmembrane region" description="Helical" evidence="7">
    <location>
        <begin position="72"/>
        <end position="92"/>
    </location>
</feature>
<evidence type="ECO:0000313" key="9">
    <source>
        <dbReference type="EMBL" id="CAL4993014.1"/>
    </source>
</evidence>
<dbReference type="EMBL" id="OZ075134">
    <property type="protein sequence ID" value="CAL4993014.1"/>
    <property type="molecule type" value="Genomic_DNA"/>
</dbReference>
<evidence type="ECO:0000256" key="5">
    <source>
        <dbReference type="ARBA" id="ARBA00022989"/>
    </source>
</evidence>
<comment type="subcellular location">
    <subcellularLocation>
        <location evidence="1 7">Cell membrane</location>
        <topology evidence="1 7">Multi-pass membrane protein</topology>
    </subcellularLocation>
</comment>
<evidence type="ECO:0000256" key="7">
    <source>
        <dbReference type="RuleBase" id="RU361233"/>
    </source>
</evidence>
<dbReference type="InterPro" id="IPR044173">
    <property type="entry name" value="CASPL"/>
</dbReference>
<evidence type="ECO:0000256" key="3">
    <source>
        <dbReference type="ARBA" id="ARBA00022475"/>
    </source>
</evidence>
<evidence type="ECO:0000259" key="8">
    <source>
        <dbReference type="Pfam" id="PF04535"/>
    </source>
</evidence>
<name>A0ABC9B5G1_9POAL</name>
<comment type="similarity">
    <text evidence="2 7">Belongs to the Casparian strip membrane proteins (CASP) family.</text>
</comment>
<proteinExistence type="inferred from homology"/>
<evidence type="ECO:0000256" key="1">
    <source>
        <dbReference type="ARBA" id="ARBA00004651"/>
    </source>
</evidence>
<keyword evidence="3 7" id="KW-1003">Cell membrane</keyword>
<gene>
    <name evidence="9" type="ORF">URODEC1_LOCUS61372</name>
</gene>
<feature type="domain" description="Casparian strip membrane protein" evidence="8">
    <location>
        <begin position="22"/>
        <end position="169"/>
    </location>
</feature>
<keyword evidence="6 7" id="KW-0472">Membrane</keyword>
<keyword evidence="10" id="KW-1185">Reference proteome</keyword>
<protein>
    <recommendedName>
        <fullName evidence="7">CASP-like protein</fullName>
    </recommendedName>
</protein>
<evidence type="ECO:0000313" key="10">
    <source>
        <dbReference type="Proteomes" id="UP001497457"/>
    </source>
</evidence>
<dbReference type="Proteomes" id="UP001497457">
    <property type="component" value="Chromosome 24b"/>
</dbReference>
<evidence type="ECO:0000256" key="2">
    <source>
        <dbReference type="ARBA" id="ARBA00007651"/>
    </source>
</evidence>
<sequence>MQYEHETADCHVMPDDPPNGTNSLTFVLRICTLGLALASAIVMATASSCTISGDGGDDDDSTTVAYKDFPPFVYLVACNITAMILETAAVYVQYRKGGGGGNDEEPKVLPGVVLVVLDVTVQVLVYSSVGGVFAAVAAYGDRISACADAAGNFSAEVHRAKLLGFGAALAAALVAVVKDVPLPFSIWPISSE</sequence>